<evidence type="ECO:0000313" key="3">
    <source>
        <dbReference type="Proteomes" id="UP001219525"/>
    </source>
</evidence>
<dbReference type="InterPro" id="IPR001810">
    <property type="entry name" value="F-box_dom"/>
</dbReference>
<name>A0AAD6UV37_9AGAR</name>
<protein>
    <recommendedName>
        <fullName evidence="1">F-box domain-containing protein</fullName>
    </recommendedName>
</protein>
<feature type="domain" description="F-box" evidence="1">
    <location>
        <begin position="97"/>
        <end position="150"/>
    </location>
</feature>
<keyword evidence="3" id="KW-1185">Reference proteome</keyword>
<dbReference type="Gene3D" id="1.20.1280.50">
    <property type="match status" value="1"/>
</dbReference>
<gene>
    <name evidence="2" type="ORF">GGX14DRAFT_700678</name>
</gene>
<organism evidence="2 3">
    <name type="scientific">Mycena pura</name>
    <dbReference type="NCBI Taxonomy" id="153505"/>
    <lineage>
        <taxon>Eukaryota</taxon>
        <taxon>Fungi</taxon>
        <taxon>Dikarya</taxon>
        <taxon>Basidiomycota</taxon>
        <taxon>Agaricomycotina</taxon>
        <taxon>Agaricomycetes</taxon>
        <taxon>Agaricomycetidae</taxon>
        <taxon>Agaricales</taxon>
        <taxon>Marasmiineae</taxon>
        <taxon>Mycenaceae</taxon>
        <taxon>Mycena</taxon>
    </lineage>
</organism>
<dbReference type="Proteomes" id="UP001219525">
    <property type="component" value="Unassembled WGS sequence"/>
</dbReference>
<dbReference type="Pfam" id="PF12937">
    <property type="entry name" value="F-box-like"/>
    <property type="match status" value="1"/>
</dbReference>
<dbReference type="AlphaFoldDB" id="A0AAD6UV37"/>
<dbReference type="EMBL" id="JARJCW010000089">
    <property type="protein sequence ID" value="KAJ7195612.1"/>
    <property type="molecule type" value="Genomic_DNA"/>
</dbReference>
<dbReference type="SUPFAM" id="SSF81383">
    <property type="entry name" value="F-box domain"/>
    <property type="match status" value="1"/>
</dbReference>
<comment type="caution">
    <text evidence="2">The sequence shown here is derived from an EMBL/GenBank/DDBJ whole genome shotgun (WGS) entry which is preliminary data.</text>
</comment>
<sequence>MSSLTKCSGACPEHCDVAPNEFQLPPSPCPDLLVTNSVPSDYQTNEIHKVILDAKAEIFVLDDEIAGVRRALDRLELQRAKLEDFVKAHRGVVSTVRRLPSEILGEIFTHYLDASDSRAHSPEALSHLLGVCNQWRAITLASPPLWRHIFPDIWEELSREMQKTSLQLQRSAPAVLSIRLEAAKYQMNTVNIMDLLLTESRRWHSLFLDVHPSYHTHLATSRAQFPILEKLTLVLGDPSTEDTALFFRSLPALTDLHQENTTMVIPPD</sequence>
<dbReference type="InterPro" id="IPR036047">
    <property type="entry name" value="F-box-like_dom_sf"/>
</dbReference>
<accession>A0AAD6UV37</accession>
<evidence type="ECO:0000313" key="2">
    <source>
        <dbReference type="EMBL" id="KAJ7195612.1"/>
    </source>
</evidence>
<evidence type="ECO:0000259" key="1">
    <source>
        <dbReference type="Pfam" id="PF12937"/>
    </source>
</evidence>
<reference evidence="2" key="1">
    <citation type="submission" date="2023-03" db="EMBL/GenBank/DDBJ databases">
        <title>Massive genome expansion in bonnet fungi (Mycena s.s.) driven by repeated elements and novel gene families across ecological guilds.</title>
        <authorList>
            <consortium name="Lawrence Berkeley National Laboratory"/>
            <person name="Harder C.B."/>
            <person name="Miyauchi S."/>
            <person name="Viragh M."/>
            <person name="Kuo A."/>
            <person name="Thoen E."/>
            <person name="Andreopoulos B."/>
            <person name="Lu D."/>
            <person name="Skrede I."/>
            <person name="Drula E."/>
            <person name="Henrissat B."/>
            <person name="Morin E."/>
            <person name="Kohler A."/>
            <person name="Barry K."/>
            <person name="LaButti K."/>
            <person name="Morin E."/>
            <person name="Salamov A."/>
            <person name="Lipzen A."/>
            <person name="Mereny Z."/>
            <person name="Hegedus B."/>
            <person name="Baldrian P."/>
            <person name="Stursova M."/>
            <person name="Weitz H."/>
            <person name="Taylor A."/>
            <person name="Grigoriev I.V."/>
            <person name="Nagy L.G."/>
            <person name="Martin F."/>
            <person name="Kauserud H."/>
        </authorList>
    </citation>
    <scope>NUCLEOTIDE SEQUENCE</scope>
    <source>
        <strain evidence="2">9144</strain>
    </source>
</reference>
<proteinExistence type="predicted"/>